<proteinExistence type="predicted"/>
<dbReference type="GO" id="GO:0016020">
    <property type="term" value="C:membrane"/>
    <property type="evidence" value="ECO:0007669"/>
    <property type="project" value="UniProtKB-SubCell"/>
</dbReference>
<feature type="transmembrane region" description="Helical" evidence="6">
    <location>
        <begin position="448"/>
        <end position="470"/>
    </location>
</feature>
<feature type="transmembrane region" description="Helical" evidence="6">
    <location>
        <begin position="167"/>
        <end position="185"/>
    </location>
</feature>
<feature type="transmembrane region" description="Helical" evidence="6">
    <location>
        <begin position="524"/>
        <end position="546"/>
    </location>
</feature>
<feature type="domain" description="Integral membrane bound transporter" evidence="7">
    <location>
        <begin position="418"/>
        <end position="541"/>
    </location>
</feature>
<feature type="transmembrane region" description="Helical" evidence="6">
    <location>
        <begin position="97"/>
        <end position="117"/>
    </location>
</feature>
<feature type="transmembrane region" description="Helical" evidence="6">
    <location>
        <begin position="409"/>
        <end position="436"/>
    </location>
</feature>
<dbReference type="AlphaFoldDB" id="A0A7W0DLJ4"/>
<feature type="transmembrane region" description="Helical" evidence="6">
    <location>
        <begin position="500"/>
        <end position="518"/>
    </location>
</feature>
<evidence type="ECO:0000313" key="9">
    <source>
        <dbReference type="Proteomes" id="UP000545761"/>
    </source>
</evidence>
<keyword evidence="3 6" id="KW-1133">Transmembrane helix</keyword>
<dbReference type="Pfam" id="PF13515">
    <property type="entry name" value="FUSC_2"/>
    <property type="match status" value="1"/>
</dbReference>
<evidence type="ECO:0000313" key="8">
    <source>
        <dbReference type="EMBL" id="MBA2947348.1"/>
    </source>
</evidence>
<comment type="subcellular location">
    <subcellularLocation>
        <location evidence="1">Membrane</location>
        <topology evidence="1">Multi-pass membrane protein</topology>
    </subcellularLocation>
</comment>
<evidence type="ECO:0000256" key="6">
    <source>
        <dbReference type="SAM" id="Phobius"/>
    </source>
</evidence>
<keyword evidence="4 6" id="KW-0472">Membrane</keyword>
<dbReference type="InterPro" id="IPR049453">
    <property type="entry name" value="Memb_transporter_dom"/>
</dbReference>
<keyword evidence="2 6" id="KW-0812">Transmembrane</keyword>
<evidence type="ECO:0000259" key="7">
    <source>
        <dbReference type="Pfam" id="PF13515"/>
    </source>
</evidence>
<feature type="region of interest" description="Disordered" evidence="5">
    <location>
        <begin position="218"/>
        <end position="252"/>
    </location>
</feature>
<accession>A0A7W0DLJ4</accession>
<protein>
    <submittedName>
        <fullName evidence="8">FUSC family protein</fullName>
    </submittedName>
</protein>
<feature type="transmembrane region" description="Helical" evidence="6">
    <location>
        <begin position="476"/>
        <end position="493"/>
    </location>
</feature>
<gene>
    <name evidence="8" type="ORF">H1D24_16455</name>
</gene>
<evidence type="ECO:0000256" key="2">
    <source>
        <dbReference type="ARBA" id="ARBA00022692"/>
    </source>
</evidence>
<feature type="region of interest" description="Disordered" evidence="5">
    <location>
        <begin position="680"/>
        <end position="705"/>
    </location>
</feature>
<organism evidence="8 9">
    <name type="scientific">Streptomyces himalayensis subsp. himalayensis</name>
    <dbReference type="NCBI Taxonomy" id="2756131"/>
    <lineage>
        <taxon>Bacteria</taxon>
        <taxon>Bacillati</taxon>
        <taxon>Actinomycetota</taxon>
        <taxon>Actinomycetes</taxon>
        <taxon>Kitasatosporales</taxon>
        <taxon>Streptomycetaceae</taxon>
        <taxon>Streptomyces</taxon>
        <taxon>Streptomyces himalayensis</taxon>
    </lineage>
</organism>
<name>A0A7W0DLJ4_9ACTN</name>
<evidence type="ECO:0000256" key="1">
    <source>
        <dbReference type="ARBA" id="ARBA00004141"/>
    </source>
</evidence>
<feature type="compositionally biased region" description="Low complexity" evidence="5">
    <location>
        <begin position="221"/>
        <end position="232"/>
    </location>
</feature>
<evidence type="ECO:0000256" key="3">
    <source>
        <dbReference type="ARBA" id="ARBA00022989"/>
    </source>
</evidence>
<evidence type="ECO:0000256" key="5">
    <source>
        <dbReference type="SAM" id="MobiDB-lite"/>
    </source>
</evidence>
<sequence length="741" mass="77274">MGPETDTSSATVRSRPHPVLALRRAATALRHGTGTPACAGRRAVRVTVAAIAAFFIGLYGLNQPVTATYALFAAVAMAGLSRIPGTGRQRAAVVVRMLPVGWVLVTAGTLLAVRTWAAVAGMLVIGFLLAFAAAAGPRLAGAAPGLQLLYILPCFPPFAPQTLGERLGGMTLGILLIVVAESLLLPDPPTASYRALSADAAMTAARCATELTRPPWTLSDGARSAARAAGEALRPSQVAESERPAGPGPRERALAHTGMAARVLLARLPEVPGPGHRAPHPQSLELLHLIAESARRSAAALRTGRPAGPGRLPAALALYRRLRTVPTDGAAPETTSTVMYRQAMLIEAAHAGVTLATAADLALGRRLRPDETPDGSFWYVGHSTVRLWAHRLMAHLSPRSVYFQNAVRISLALAAARTVAGVVSLPHGFWAMLAALTLIRTTAAQTGAVVRQALIGALLGALAAAVLLVFVGGNTTAYAVVLPVVMLATFWIGPTRGVGWAQGLFTLVVSVVFAQLAPATWHLAAVRFLDVLTGSVIGLVIGLLAWPRGAHEELRRDVAALLRTIGSTITSTTSILTAGHAEGRDRPHLPSLQHALMLAESSFAQYQSEPRRADTPVADWQAALMAGHHALRGSRRLVEWGESDAGVRSLEPAYGARLARDGAELARQYELVGTLLAGARPLSSLSGRPGPGDPDARPHGAPAPPVYYDAEAWLQGLAVDLDRITAATAGAAAGPPSKNAG</sequence>
<reference evidence="8 9" key="1">
    <citation type="submission" date="2020-07" db="EMBL/GenBank/DDBJ databases">
        <title>Streptomyces isolated from Indian soil.</title>
        <authorList>
            <person name="Mandal S."/>
            <person name="Maiti P.K."/>
        </authorList>
    </citation>
    <scope>NUCLEOTIDE SEQUENCE [LARGE SCALE GENOMIC DNA]</scope>
    <source>
        <strain evidence="8 9">PSKA28</strain>
    </source>
</reference>
<dbReference type="RefSeq" id="WP_181658326.1">
    <property type="nucleotide sequence ID" value="NZ_JACEHE010000009.1"/>
</dbReference>
<comment type="caution">
    <text evidence="8">The sequence shown here is derived from an EMBL/GenBank/DDBJ whole genome shotgun (WGS) entry which is preliminary data.</text>
</comment>
<dbReference type="EMBL" id="JACEHE010000009">
    <property type="protein sequence ID" value="MBA2947348.1"/>
    <property type="molecule type" value="Genomic_DNA"/>
</dbReference>
<feature type="transmembrane region" description="Helical" evidence="6">
    <location>
        <begin position="123"/>
        <end position="146"/>
    </location>
</feature>
<dbReference type="Proteomes" id="UP000545761">
    <property type="component" value="Unassembled WGS sequence"/>
</dbReference>
<evidence type="ECO:0000256" key="4">
    <source>
        <dbReference type="ARBA" id="ARBA00023136"/>
    </source>
</evidence>